<comment type="caution">
    <text evidence="3">The sequence shown here is derived from an EMBL/GenBank/DDBJ whole genome shotgun (WGS) entry which is preliminary data.</text>
</comment>
<dbReference type="OrthoDB" id="4937900at2759"/>
<keyword evidence="4" id="KW-1185">Reference proteome</keyword>
<dbReference type="STRING" id="2070753.A0A3A2ZV92"/>
<dbReference type="PANTHER" id="PTHR37534:SF46">
    <property type="entry name" value="ZN(II)2CYS6 TRANSCRIPTION FACTOR (EUROFUNG)"/>
    <property type="match status" value="1"/>
</dbReference>
<sequence length="389" mass="44443">MPPPFQQEEHFRLYRYFAHCVLPRRLVRQTSLSRYSDQKHMLRLAIAYPPLMGATIAIAAMKEIRQSHQGVRLAVESYLFTLNNLREGIKRGKYTGNEDWLLATTVLLCVFENARCDSMPNARPHVLASAKLLSLRAPRFPNCSQDAVVFERVCAESFLYHVVFMTLFDSSLGCPSSILGKLDLSRYFSDPIHPEDSTLGSPASTQPILDASYKFYLLIVDVIWLARASFSPNSIDYKTWTQLRNTFVRWEDAISNGNSEDMDNDIRKLYAIGIWMLLVQANPLLSADDISNSLESWFQHGLAIISRLDLPDVFAYYYLWPLVIVGSIAVNPADRRIIEDKVYEVSRPRQEACVSLANHRLKNAWARGTRCNNRSLQVLRQFEAILDGK</sequence>
<keyword evidence="2" id="KW-0539">Nucleus</keyword>
<reference evidence="4" key="1">
    <citation type="submission" date="2017-02" db="EMBL/GenBank/DDBJ databases">
        <authorList>
            <person name="Tafer H."/>
            <person name="Lopandic K."/>
        </authorList>
    </citation>
    <scope>NUCLEOTIDE SEQUENCE [LARGE SCALE GENOMIC DNA]</scope>
    <source>
        <strain evidence="4">CBS 366.77</strain>
    </source>
</reference>
<dbReference type="Proteomes" id="UP000266188">
    <property type="component" value="Unassembled WGS sequence"/>
</dbReference>
<organism evidence="3 4">
    <name type="scientific">Aspergillus sclerotialis</name>
    <dbReference type="NCBI Taxonomy" id="2070753"/>
    <lineage>
        <taxon>Eukaryota</taxon>
        <taxon>Fungi</taxon>
        <taxon>Dikarya</taxon>
        <taxon>Ascomycota</taxon>
        <taxon>Pezizomycotina</taxon>
        <taxon>Eurotiomycetes</taxon>
        <taxon>Eurotiomycetidae</taxon>
        <taxon>Eurotiales</taxon>
        <taxon>Aspergillaceae</taxon>
        <taxon>Aspergillus</taxon>
        <taxon>Aspergillus subgen. Polypaecilum</taxon>
    </lineage>
</organism>
<evidence type="ECO:0000313" key="4">
    <source>
        <dbReference type="Proteomes" id="UP000266188"/>
    </source>
</evidence>
<evidence type="ECO:0000256" key="1">
    <source>
        <dbReference type="ARBA" id="ARBA00004123"/>
    </source>
</evidence>
<dbReference type="Pfam" id="PF11951">
    <property type="entry name" value="Fungal_trans_2"/>
    <property type="match status" value="1"/>
</dbReference>
<dbReference type="PANTHER" id="PTHR37534">
    <property type="entry name" value="TRANSCRIPTIONAL ACTIVATOR PROTEIN UGA3"/>
    <property type="match status" value="1"/>
</dbReference>
<name>A0A3A2ZV92_9EURO</name>
<dbReference type="GO" id="GO:0005634">
    <property type="term" value="C:nucleus"/>
    <property type="evidence" value="ECO:0007669"/>
    <property type="project" value="UniProtKB-SubCell"/>
</dbReference>
<comment type="subcellular location">
    <subcellularLocation>
        <location evidence="1">Nucleus</location>
    </subcellularLocation>
</comment>
<proteinExistence type="predicted"/>
<evidence type="ECO:0000313" key="3">
    <source>
        <dbReference type="EMBL" id="RJE26976.1"/>
    </source>
</evidence>
<evidence type="ECO:0000256" key="2">
    <source>
        <dbReference type="ARBA" id="ARBA00023242"/>
    </source>
</evidence>
<dbReference type="AlphaFoldDB" id="A0A3A2ZV92"/>
<dbReference type="InterPro" id="IPR021858">
    <property type="entry name" value="Fun_TF"/>
</dbReference>
<dbReference type="EMBL" id="MVGC01000011">
    <property type="protein sequence ID" value="RJE26976.1"/>
    <property type="molecule type" value="Genomic_DNA"/>
</dbReference>
<accession>A0A3A2ZV92</accession>
<protein>
    <submittedName>
        <fullName evidence="3">Uncharacterized protein</fullName>
    </submittedName>
</protein>
<gene>
    <name evidence="3" type="ORF">PHISCL_00677</name>
</gene>